<dbReference type="RefSeq" id="WP_103372205.1">
    <property type="nucleotide sequence ID" value="NZ_CBCRVO010000002.1"/>
</dbReference>
<reference evidence="1 2" key="1">
    <citation type="submission" date="2017-08" db="EMBL/GenBank/DDBJ databases">
        <title>Draft genome sequences of 64 type strains of genus Staph aureus.</title>
        <authorList>
            <person name="Cole K."/>
            <person name="Golubchik T."/>
            <person name="Russell J."/>
            <person name="Foster D."/>
            <person name="Llewelyn M."/>
            <person name="Wilson D."/>
            <person name="Crook D."/>
            <person name="Paul J."/>
        </authorList>
    </citation>
    <scope>NUCLEOTIDE SEQUENCE [LARGE SCALE GENOMIC DNA]</scope>
    <source>
        <strain evidence="1 2">DSM 29875</strain>
    </source>
</reference>
<dbReference type="OrthoDB" id="9810718at2"/>
<protein>
    <submittedName>
        <fullName evidence="1">Poly(Glycerol-phosphate) alpha-glucosyltransferase</fullName>
    </submittedName>
</protein>
<sequence>MTLQSSISQALEMASAYPDNDYSFLSVGNPNSKAVVHLFKNKRNLKNNIIKFLEKYRKKSGKRPQWLKLDFVTDTEEARFEDVKADLINTRRNYVDYGIALDEDWDTVFLPEEINFNAFVRPGKDKKGFILSETNINTYLNKYKRIRGKYSHANMRGADVIKFRTKSFFIENDQVYDLHADGYMKGLRKVDHLAPELDDLICKATDYLGNEIQENGKYIYGYFPHFDKKINFYNNLRHSSSTYALIEGLAYCDKDITLAKKPLEYLIEHYLYEVDGKGHIFDDTKGINEIKLGQNAAFVFAVCEYLRYHPEEQGLLEKAQLVANGILSMIDPDNAQTTHVINYPDLTTKEHFRVVYYDGEAALALLRLYQIDHNETWLKAVQGLFEKFIAEKYWQYHDHWLGYCTNELVQIYPQRKDFEFGIQNVAPYLNYIRNRETTFPTFLEMLMATYHLIQKAKKSGHADLVEELINEEEFIETIHIRANYERVGFFYPELAMYFKNPARIINSFFIKHHGYRVRIDDIEHYISGLVQYRKVFND</sequence>
<dbReference type="GO" id="GO:0016740">
    <property type="term" value="F:transferase activity"/>
    <property type="evidence" value="ECO:0007669"/>
    <property type="project" value="UniProtKB-KW"/>
</dbReference>
<dbReference type="AlphaFoldDB" id="A0A2K4FAP6"/>
<accession>A0A2K4FAP6</accession>
<name>A0A2K4FAP6_9STAP</name>
<comment type="caution">
    <text evidence="1">The sequence shown here is derived from an EMBL/GenBank/DDBJ whole genome shotgun (WGS) entry which is preliminary data.</text>
</comment>
<dbReference type="InterPro" id="IPR008928">
    <property type="entry name" value="6-hairpin_glycosidase_sf"/>
</dbReference>
<keyword evidence="1" id="KW-0808">Transferase</keyword>
<organism evidence="1 2">
    <name type="scientific">Staphylococcus argensis</name>
    <dbReference type="NCBI Taxonomy" id="1607738"/>
    <lineage>
        <taxon>Bacteria</taxon>
        <taxon>Bacillati</taxon>
        <taxon>Bacillota</taxon>
        <taxon>Bacilli</taxon>
        <taxon>Bacillales</taxon>
        <taxon>Staphylococcaceae</taxon>
        <taxon>Staphylococcus</taxon>
    </lineage>
</organism>
<dbReference type="EMBL" id="PPPX01000016">
    <property type="protein sequence ID" value="POA08419.1"/>
    <property type="molecule type" value="Genomic_DNA"/>
</dbReference>
<dbReference type="SUPFAM" id="SSF48208">
    <property type="entry name" value="Six-hairpin glycosidases"/>
    <property type="match status" value="1"/>
</dbReference>
<evidence type="ECO:0000313" key="1">
    <source>
        <dbReference type="EMBL" id="POA08419.1"/>
    </source>
</evidence>
<proteinExistence type="predicted"/>
<dbReference type="Proteomes" id="UP000242712">
    <property type="component" value="Unassembled WGS sequence"/>
</dbReference>
<dbReference type="GeneID" id="98298689"/>
<gene>
    <name evidence="1" type="ORF">CD039_10070</name>
</gene>
<dbReference type="GO" id="GO:0005975">
    <property type="term" value="P:carbohydrate metabolic process"/>
    <property type="evidence" value="ECO:0007669"/>
    <property type="project" value="InterPro"/>
</dbReference>
<evidence type="ECO:0000313" key="2">
    <source>
        <dbReference type="Proteomes" id="UP000242712"/>
    </source>
</evidence>
<keyword evidence="2" id="KW-1185">Reference proteome</keyword>